<accession>A0ABP0CBN8</accession>
<evidence type="ECO:0000313" key="3">
    <source>
        <dbReference type="Proteomes" id="UP001642406"/>
    </source>
</evidence>
<proteinExistence type="predicted"/>
<dbReference type="EMBL" id="CAWUHC010000073">
    <property type="protein sequence ID" value="CAK7228659.1"/>
    <property type="molecule type" value="Genomic_DNA"/>
</dbReference>
<evidence type="ECO:0000313" key="2">
    <source>
        <dbReference type="EMBL" id="CAK7228659.1"/>
    </source>
</evidence>
<dbReference type="PROSITE" id="PS50181">
    <property type="entry name" value="FBOX"/>
    <property type="match status" value="1"/>
</dbReference>
<keyword evidence="3" id="KW-1185">Reference proteome</keyword>
<organism evidence="2 3">
    <name type="scientific">Sporothrix bragantina</name>
    <dbReference type="NCBI Taxonomy" id="671064"/>
    <lineage>
        <taxon>Eukaryota</taxon>
        <taxon>Fungi</taxon>
        <taxon>Dikarya</taxon>
        <taxon>Ascomycota</taxon>
        <taxon>Pezizomycotina</taxon>
        <taxon>Sordariomycetes</taxon>
        <taxon>Sordariomycetidae</taxon>
        <taxon>Ophiostomatales</taxon>
        <taxon>Ophiostomataceae</taxon>
        <taxon>Sporothrix</taxon>
    </lineage>
</organism>
<dbReference type="Pfam" id="PF00646">
    <property type="entry name" value="F-box"/>
    <property type="match status" value="1"/>
</dbReference>
<feature type="domain" description="F-box" evidence="1">
    <location>
        <begin position="48"/>
        <end position="95"/>
    </location>
</feature>
<dbReference type="SUPFAM" id="SSF81383">
    <property type="entry name" value="F-box domain"/>
    <property type="match status" value="1"/>
</dbReference>
<dbReference type="Proteomes" id="UP001642406">
    <property type="component" value="Unassembled WGS sequence"/>
</dbReference>
<sequence length="436" mass="50220">MPLSTLRIHDHDVTLDMFTCKQEPNLRLMIQPQAPLGPPIVSTHNGSMGLFRRLPHEVRNMVFEHLQFQQLTRLAQTSHGIRYLVQDGFPLYNTLRTYAPELHEALGRTGLVKYYEPWNVQEVFFSSDEKCQSCRVGFGAFYHLLLSRRYCFECLHEDISLRVVTTTSASDCFQLYKGAIERKLPVLRSIPGTYGIMTRRNDPVPHRLVSIQQVANYATTSSGLDRAVAVCWWPLQFELDVRPSPGDNGRALARLERRRQTVRMFLQLLNATIDTRNAQALARHLRLAAPLPWTPMRPRPPLQTDYTRDPTRVPDITTDAYAGMVTMRVPVLRRVSNPDPRKGYDIQVIRGRACIGCAYIRKLHGMDKLPLVERRKIVPQRNEWDVENLLRAHATRLYNEEDFATHIQTCYGVVELLNKWEREARGAMMYAALNAV</sequence>
<dbReference type="InterPro" id="IPR001810">
    <property type="entry name" value="F-box_dom"/>
</dbReference>
<comment type="caution">
    <text evidence="2">The sequence shown here is derived from an EMBL/GenBank/DDBJ whole genome shotgun (WGS) entry which is preliminary data.</text>
</comment>
<gene>
    <name evidence="2" type="ORF">SBRCBS47491_006982</name>
</gene>
<dbReference type="InterPro" id="IPR036047">
    <property type="entry name" value="F-box-like_dom_sf"/>
</dbReference>
<protein>
    <recommendedName>
        <fullName evidence="1">F-box domain-containing protein</fullName>
    </recommendedName>
</protein>
<reference evidence="2 3" key="1">
    <citation type="submission" date="2024-01" db="EMBL/GenBank/DDBJ databases">
        <authorList>
            <person name="Allen C."/>
            <person name="Tagirdzhanova G."/>
        </authorList>
    </citation>
    <scope>NUCLEOTIDE SEQUENCE [LARGE SCALE GENOMIC DNA]</scope>
</reference>
<name>A0ABP0CBN8_9PEZI</name>
<evidence type="ECO:0000259" key="1">
    <source>
        <dbReference type="PROSITE" id="PS50181"/>
    </source>
</evidence>